<name>A0A3M8L0P9_9MICO</name>
<comment type="caution">
    <text evidence="2">The sequence shown here is derived from an EMBL/GenBank/DDBJ whole genome shotgun (WGS) entry which is preliminary data.</text>
</comment>
<feature type="compositionally biased region" description="Gly residues" evidence="1">
    <location>
        <begin position="52"/>
        <end position="62"/>
    </location>
</feature>
<organism evidence="2 3">
    <name type="scientific">Cryobacterium tepidiphilum</name>
    <dbReference type="NCBI Taxonomy" id="2486026"/>
    <lineage>
        <taxon>Bacteria</taxon>
        <taxon>Bacillati</taxon>
        <taxon>Actinomycetota</taxon>
        <taxon>Actinomycetes</taxon>
        <taxon>Micrococcales</taxon>
        <taxon>Microbacteriaceae</taxon>
        <taxon>Cryobacterium</taxon>
    </lineage>
</organism>
<protein>
    <submittedName>
        <fullName evidence="2">Uncharacterized protein</fullName>
    </submittedName>
</protein>
<dbReference type="EMBL" id="RDSR01000019">
    <property type="protein sequence ID" value="RNE59120.1"/>
    <property type="molecule type" value="Genomic_DNA"/>
</dbReference>
<dbReference type="RefSeq" id="WP_123046322.1">
    <property type="nucleotide sequence ID" value="NZ_RDSR01000019.1"/>
</dbReference>
<proteinExistence type="predicted"/>
<dbReference type="AlphaFoldDB" id="A0A3M8L0P9"/>
<sequence length="100" mass="9625">MDTNTNDLPDGPTGQVGEGDIPLTDEEKADELGQGAPSTGAAAGGETVAGSGYAGTMGGVLSGGQDYTATNLGGTGVPRGDDGHDQGVVASGEGDDDEVD</sequence>
<feature type="compositionally biased region" description="Low complexity" evidence="1">
    <location>
        <begin position="38"/>
        <end position="51"/>
    </location>
</feature>
<accession>A0A3M8L0P9</accession>
<feature type="region of interest" description="Disordered" evidence="1">
    <location>
        <begin position="1"/>
        <end position="100"/>
    </location>
</feature>
<gene>
    <name evidence="2" type="ORF">EEJ31_10840</name>
</gene>
<keyword evidence="3" id="KW-1185">Reference proteome</keyword>
<evidence type="ECO:0000256" key="1">
    <source>
        <dbReference type="SAM" id="MobiDB-lite"/>
    </source>
</evidence>
<evidence type="ECO:0000313" key="3">
    <source>
        <dbReference type="Proteomes" id="UP000279859"/>
    </source>
</evidence>
<reference evidence="2 3" key="1">
    <citation type="submission" date="2018-11" db="EMBL/GenBank/DDBJ databases">
        <title>Cryobacterium sp. nov., isolated from rhizosphere soil of lettuce.</title>
        <authorList>
            <person name="Wang Y."/>
        </authorList>
    </citation>
    <scope>NUCLEOTIDE SEQUENCE [LARGE SCALE GENOMIC DNA]</scope>
    <source>
        <strain evidence="2 3">NEAU-85</strain>
    </source>
</reference>
<evidence type="ECO:0000313" key="2">
    <source>
        <dbReference type="EMBL" id="RNE59120.1"/>
    </source>
</evidence>
<dbReference type="Proteomes" id="UP000279859">
    <property type="component" value="Unassembled WGS sequence"/>
</dbReference>